<dbReference type="EMBL" id="BONQ01000094">
    <property type="protein sequence ID" value="GIG48038.1"/>
    <property type="molecule type" value="Genomic_DNA"/>
</dbReference>
<dbReference type="InterPro" id="IPR051211">
    <property type="entry name" value="PG_lysyltransferase"/>
</dbReference>
<name>A0A919PT83_9ACTN</name>
<feature type="signal peptide" evidence="7">
    <location>
        <begin position="1"/>
        <end position="31"/>
    </location>
</feature>
<evidence type="ECO:0000256" key="6">
    <source>
        <dbReference type="SAM" id="Phobius"/>
    </source>
</evidence>
<feature type="transmembrane region" description="Helical" evidence="6">
    <location>
        <begin position="560"/>
        <end position="579"/>
    </location>
</feature>
<evidence type="ECO:0000259" key="8">
    <source>
        <dbReference type="Pfam" id="PF09924"/>
    </source>
</evidence>
<proteinExistence type="predicted"/>
<dbReference type="GO" id="GO:0005886">
    <property type="term" value="C:plasma membrane"/>
    <property type="evidence" value="ECO:0007669"/>
    <property type="project" value="UniProtKB-SubCell"/>
</dbReference>
<keyword evidence="3 6" id="KW-0812">Transmembrane</keyword>
<comment type="caution">
    <text evidence="9">The sequence shown here is derived from an EMBL/GenBank/DDBJ whole genome shotgun (WGS) entry which is preliminary data.</text>
</comment>
<dbReference type="SUPFAM" id="SSF55729">
    <property type="entry name" value="Acyl-CoA N-acyltransferases (Nat)"/>
    <property type="match status" value="1"/>
</dbReference>
<evidence type="ECO:0000313" key="9">
    <source>
        <dbReference type="EMBL" id="GIG48038.1"/>
    </source>
</evidence>
<gene>
    <name evidence="9" type="ORF">Dsi01nite_060790</name>
</gene>
<comment type="subcellular location">
    <subcellularLocation>
        <location evidence="1">Cell membrane</location>
        <topology evidence="1">Multi-pass membrane protein</topology>
    </subcellularLocation>
</comment>
<feature type="domain" description="Phosphatidylglycerol lysyltransferase C-terminal" evidence="8">
    <location>
        <begin position="231"/>
        <end position="524"/>
    </location>
</feature>
<reference evidence="9" key="1">
    <citation type="submission" date="2021-01" db="EMBL/GenBank/DDBJ databases">
        <title>Whole genome shotgun sequence of Dactylosporangium siamense NBRC 106093.</title>
        <authorList>
            <person name="Komaki H."/>
            <person name="Tamura T."/>
        </authorList>
    </citation>
    <scope>NUCLEOTIDE SEQUENCE</scope>
    <source>
        <strain evidence="9">NBRC 106093</strain>
    </source>
</reference>
<dbReference type="SUPFAM" id="SSF144091">
    <property type="entry name" value="Rhomboid-like"/>
    <property type="match status" value="1"/>
</dbReference>
<feature type="transmembrane region" description="Helical" evidence="6">
    <location>
        <begin position="79"/>
        <end position="96"/>
    </location>
</feature>
<feature type="transmembrane region" description="Helical" evidence="6">
    <location>
        <begin position="641"/>
        <end position="660"/>
    </location>
</feature>
<feature type="transmembrane region" description="Helical" evidence="6">
    <location>
        <begin position="617"/>
        <end position="634"/>
    </location>
</feature>
<dbReference type="Pfam" id="PF09924">
    <property type="entry name" value="LPG_synthase_C"/>
    <property type="match status" value="1"/>
</dbReference>
<evidence type="ECO:0000256" key="7">
    <source>
        <dbReference type="SAM" id="SignalP"/>
    </source>
</evidence>
<evidence type="ECO:0000256" key="2">
    <source>
        <dbReference type="ARBA" id="ARBA00022475"/>
    </source>
</evidence>
<feature type="transmembrane region" description="Helical" evidence="6">
    <location>
        <begin position="102"/>
        <end position="122"/>
    </location>
</feature>
<keyword evidence="5 6" id="KW-0472">Membrane</keyword>
<dbReference type="InterPro" id="IPR046862">
    <property type="entry name" value="Rhomboid_2"/>
</dbReference>
<dbReference type="GO" id="GO:0016755">
    <property type="term" value="F:aminoacyltransferase activity"/>
    <property type="evidence" value="ECO:0007669"/>
    <property type="project" value="TreeGrafter"/>
</dbReference>
<dbReference type="RefSeq" id="WP_203849756.1">
    <property type="nucleotide sequence ID" value="NZ_BONQ01000094.1"/>
</dbReference>
<organism evidence="9 10">
    <name type="scientific">Dactylosporangium siamense</name>
    <dbReference type="NCBI Taxonomy" id="685454"/>
    <lineage>
        <taxon>Bacteria</taxon>
        <taxon>Bacillati</taxon>
        <taxon>Actinomycetota</taxon>
        <taxon>Actinomycetes</taxon>
        <taxon>Micromonosporales</taxon>
        <taxon>Micromonosporaceae</taxon>
        <taxon>Dactylosporangium</taxon>
    </lineage>
</organism>
<dbReference type="InterPro" id="IPR035952">
    <property type="entry name" value="Rhomboid-like_sf"/>
</dbReference>
<feature type="transmembrane region" description="Helical" evidence="6">
    <location>
        <begin position="201"/>
        <end position="219"/>
    </location>
</feature>
<dbReference type="GO" id="GO:0055091">
    <property type="term" value="P:phospholipid homeostasis"/>
    <property type="evidence" value="ECO:0007669"/>
    <property type="project" value="TreeGrafter"/>
</dbReference>
<feature type="transmembrane region" description="Helical" evidence="6">
    <location>
        <begin position="134"/>
        <end position="153"/>
    </location>
</feature>
<dbReference type="PANTHER" id="PTHR34697">
    <property type="entry name" value="PHOSPHATIDYLGLYCEROL LYSYLTRANSFERASE"/>
    <property type="match status" value="1"/>
</dbReference>
<feature type="transmembrane region" description="Helical" evidence="6">
    <location>
        <begin position="729"/>
        <end position="745"/>
    </location>
</feature>
<dbReference type="InterPro" id="IPR024320">
    <property type="entry name" value="LPG_synthase_C"/>
</dbReference>
<dbReference type="InterPro" id="IPR016181">
    <property type="entry name" value="Acyl_CoA_acyltransferase"/>
</dbReference>
<dbReference type="Proteomes" id="UP000660611">
    <property type="component" value="Unassembled WGS sequence"/>
</dbReference>
<keyword evidence="7" id="KW-0732">Signal</keyword>
<keyword evidence="4 6" id="KW-1133">Transmembrane helix</keyword>
<dbReference type="PANTHER" id="PTHR34697:SF2">
    <property type="entry name" value="PHOSPHATIDYLGLYCEROL LYSYLTRANSFERASE"/>
    <property type="match status" value="1"/>
</dbReference>
<feature type="transmembrane region" description="Helical" evidence="6">
    <location>
        <begin position="704"/>
        <end position="723"/>
    </location>
</feature>
<keyword evidence="2" id="KW-1003">Cell membrane</keyword>
<accession>A0A919PT83</accession>
<protein>
    <recommendedName>
        <fullName evidence="8">Phosphatidylglycerol lysyltransferase C-terminal domain-containing protein</fullName>
    </recommendedName>
</protein>
<sequence>MNDAMSPTGRWARRGCAAAALLLALIDLASAAVVVPPAATPHRPVPYPVAALFGAHYVLLASGVCLLLVVWALLRGKRAAWWVALLAAAVSLPGHHAGPGQWPRLVATAGLLLLLLICREAFVARSDPALLRRGLAVLVVGEIAVFAYAVLGLSRLDPDFRDRETVGSAVVDALRLLFLLPVSVEPITRHGRWFMESARTATLSVAVLGLIWLVATVIGRPGHDRERRRVRQLLDRYAATALAHFHLLDDKAWVITADGRAFVGYKVVGTTAVALGEPIGHGDSVLSAARDFAQLCSLNGWHPVFHQVTGEGLPVLAATGWKTLKIGEEAIVDLAAFDLQRPEYKGIRSSVRRCERAGYHVVDLPHPVDDATLAELREVSDAWLASGGHRERTFTLGRFDREYLRTTPIVAVLDADGRIQAFANIVPTYRSRDATFDLMRRRPDAVNGVVEQLFVALIERFRAVGYAGLNLGLAPLSGTGSGLSLPDRVLQLIYTHAGAAFNFAGLRAFKAKWHPRWEPRYLAYRSDARLLVSAAALVRAGELPDPRSPLGRLRRLLRRMPVTTAFLLLQAWIMTATALDPDTHGQLIHHFGLAWRDLQGGQLWRLVSSPLIQTEPGWVWSVVWLLAFLPLAEWRLGSRRTVLIFFAADAVATLSVLLTLRLATAAGSTDAARLIAERDAGSSAGSWALAAAVAWSLTGRARLLAVAGVLATLGVAVVTHRRLFDVEHLIAALVTVGAFALLPVWRRARAGRVVAAARRWTGRSP</sequence>
<evidence type="ECO:0000256" key="5">
    <source>
        <dbReference type="ARBA" id="ARBA00023136"/>
    </source>
</evidence>
<feature type="transmembrane region" description="Helical" evidence="6">
    <location>
        <begin position="55"/>
        <end position="74"/>
    </location>
</feature>
<evidence type="ECO:0000256" key="1">
    <source>
        <dbReference type="ARBA" id="ARBA00004651"/>
    </source>
</evidence>
<feature type="transmembrane region" description="Helical" evidence="6">
    <location>
        <begin position="680"/>
        <end position="697"/>
    </location>
</feature>
<keyword evidence="10" id="KW-1185">Reference proteome</keyword>
<evidence type="ECO:0000256" key="4">
    <source>
        <dbReference type="ARBA" id="ARBA00022989"/>
    </source>
</evidence>
<evidence type="ECO:0000256" key="3">
    <source>
        <dbReference type="ARBA" id="ARBA00022692"/>
    </source>
</evidence>
<feature type="chain" id="PRO_5037157415" description="Phosphatidylglycerol lysyltransferase C-terminal domain-containing protein" evidence="7">
    <location>
        <begin position="32"/>
        <end position="765"/>
    </location>
</feature>
<dbReference type="AlphaFoldDB" id="A0A919PT83"/>
<evidence type="ECO:0000313" key="10">
    <source>
        <dbReference type="Proteomes" id="UP000660611"/>
    </source>
</evidence>
<dbReference type="Gene3D" id="1.20.1540.10">
    <property type="entry name" value="Rhomboid-like"/>
    <property type="match status" value="1"/>
</dbReference>
<dbReference type="Pfam" id="PF20401">
    <property type="entry name" value="Rhomboid_2"/>
    <property type="match status" value="1"/>
</dbReference>